<gene>
    <name evidence="11" type="ORF">KR093_001645</name>
</gene>
<evidence type="ECO:0000256" key="7">
    <source>
        <dbReference type="ARBA" id="ARBA00023180"/>
    </source>
</evidence>
<keyword evidence="9" id="KW-0732">Signal</keyword>
<name>A0AAD4JTV4_9MUSC</name>
<keyword evidence="4" id="KW-0964">Secreted</keyword>
<dbReference type="PROSITE" id="PS00941">
    <property type="entry name" value="CARBOXYLESTERASE_B_2"/>
    <property type="match status" value="1"/>
</dbReference>
<dbReference type="GO" id="GO:0106435">
    <property type="term" value="F:carboxylesterase activity"/>
    <property type="evidence" value="ECO:0007669"/>
    <property type="project" value="UniProtKB-EC"/>
</dbReference>
<evidence type="ECO:0000256" key="6">
    <source>
        <dbReference type="ARBA" id="ARBA00023157"/>
    </source>
</evidence>
<evidence type="ECO:0000256" key="1">
    <source>
        <dbReference type="ARBA" id="ARBA00004613"/>
    </source>
</evidence>
<dbReference type="InterPro" id="IPR002018">
    <property type="entry name" value="CarbesteraseB"/>
</dbReference>
<sequence>MPVMNSLTFAIVLLFACAANATLSDLIGQVVSLPNGKIRGRVHEKYFSYESIPYAEPPVGNLRLEPPQAYSAIWNDTFDATEPPANCLQWSQLIEQDDKLTGQEDCLTVSVYKPKAKLHRSFPVVVDIHGGFFMFGGASNDGHEIFMDSGKVIVVKINYRLGPLGFLSTGDAMLPGNLGLKDQRLALHWIKQNIAQFGGNPHKILVMGHNAGAASVHLHLLNSSFQRLASAAVSISGTALDPWVVQKGAAIRAYELGRAVGCGLLEVSEELKSCLKQKNASDIVRGVQNLLVLDYIPFAPFGPVVEPSTANDPIITQHPIDILKSGNASTVRWLASYVQQDGGYNAALLLQKDYFGHELIEELNSRWFDIAPLLFFYRDTFVNLDDLDDHSRDLRQTYMKNESFTVKSYQQLQRMFTDLLFKNGLEKSISLHRSRASVYTYLYSNPATSALGQWLAKRDDIKLGTVHGDDFSLMFKTKTRQHERPDERIISYNFIQMIEDFAADGRVHFGRCDFLPNIAGGQYRLTHIEQNDCVNRVVKSLP</sequence>
<keyword evidence="3" id="KW-0719">Serine esterase</keyword>
<evidence type="ECO:0000256" key="5">
    <source>
        <dbReference type="ARBA" id="ARBA00022801"/>
    </source>
</evidence>
<keyword evidence="6" id="KW-1015">Disulfide bond</keyword>
<comment type="caution">
    <text evidence="11">The sequence shown here is derived from an EMBL/GenBank/DDBJ whole genome shotgun (WGS) entry which is preliminary data.</text>
</comment>
<evidence type="ECO:0000313" key="11">
    <source>
        <dbReference type="EMBL" id="KAH8358651.1"/>
    </source>
</evidence>
<evidence type="ECO:0000256" key="3">
    <source>
        <dbReference type="ARBA" id="ARBA00022487"/>
    </source>
</evidence>
<evidence type="ECO:0000256" key="2">
    <source>
        <dbReference type="ARBA" id="ARBA00005964"/>
    </source>
</evidence>
<dbReference type="AlphaFoldDB" id="A0AAD4JTV4"/>
<evidence type="ECO:0000256" key="9">
    <source>
        <dbReference type="SAM" id="SignalP"/>
    </source>
</evidence>
<evidence type="ECO:0000259" key="10">
    <source>
        <dbReference type="Pfam" id="PF00135"/>
    </source>
</evidence>
<feature type="signal peptide" evidence="9">
    <location>
        <begin position="1"/>
        <end position="21"/>
    </location>
</feature>
<proteinExistence type="inferred from homology"/>
<dbReference type="InterPro" id="IPR019819">
    <property type="entry name" value="Carboxylesterase_B_CS"/>
</dbReference>
<keyword evidence="12" id="KW-1185">Reference proteome</keyword>
<dbReference type="EC" id="3.1.1.1" evidence="8"/>
<protein>
    <recommendedName>
        <fullName evidence="8">carboxylesterase</fullName>
        <ecNumber evidence="8">3.1.1.1</ecNumber>
    </recommendedName>
</protein>
<dbReference type="PANTHER" id="PTHR43142">
    <property type="entry name" value="CARBOXYLIC ESTER HYDROLASE"/>
    <property type="match status" value="1"/>
</dbReference>
<feature type="domain" description="Carboxylesterase type B" evidence="10">
    <location>
        <begin position="29"/>
        <end position="506"/>
    </location>
</feature>
<dbReference type="Pfam" id="PF00135">
    <property type="entry name" value="COesterase"/>
    <property type="match status" value="1"/>
</dbReference>
<accession>A0AAD4JTV4</accession>
<reference evidence="11" key="1">
    <citation type="journal article" date="2021" name="Mol. Ecol. Resour.">
        <title>Phylogenomic analyses of the genus Drosophila reveals genomic signals of climate adaptation.</title>
        <authorList>
            <person name="Li F."/>
            <person name="Rane R.V."/>
            <person name="Luria V."/>
            <person name="Xiong Z."/>
            <person name="Chen J."/>
            <person name="Li Z."/>
            <person name="Catullo R.A."/>
            <person name="Griffin P.C."/>
            <person name="Schiffer M."/>
            <person name="Pearce S."/>
            <person name="Lee S.F."/>
            <person name="McElroy K."/>
            <person name="Stocker A."/>
            <person name="Shirriffs J."/>
            <person name="Cockerell F."/>
            <person name="Coppin C."/>
            <person name="Sgro C.M."/>
            <person name="Karger A."/>
            <person name="Cain J.W."/>
            <person name="Weber J.A."/>
            <person name="Santpere G."/>
            <person name="Kirschner M.W."/>
            <person name="Hoffmann A.A."/>
            <person name="Oakeshott J.G."/>
            <person name="Zhang G."/>
        </authorList>
    </citation>
    <scope>NUCLEOTIDE SEQUENCE</scope>
    <source>
        <strain evidence="11">BGI-SZ-2011g</strain>
    </source>
</reference>
<dbReference type="SUPFAM" id="SSF53474">
    <property type="entry name" value="alpha/beta-Hydrolases"/>
    <property type="match status" value="1"/>
</dbReference>
<dbReference type="EMBL" id="JAJJHW010003409">
    <property type="protein sequence ID" value="KAH8358651.1"/>
    <property type="molecule type" value="Genomic_DNA"/>
</dbReference>
<dbReference type="GO" id="GO:0005576">
    <property type="term" value="C:extracellular region"/>
    <property type="evidence" value="ECO:0007669"/>
    <property type="project" value="UniProtKB-SubCell"/>
</dbReference>
<dbReference type="Gene3D" id="3.40.50.1820">
    <property type="entry name" value="alpha/beta hydrolase"/>
    <property type="match status" value="1"/>
</dbReference>
<keyword evidence="5" id="KW-0378">Hydrolase</keyword>
<dbReference type="CDD" id="cd00312">
    <property type="entry name" value="Esterase_lipase"/>
    <property type="match status" value="1"/>
</dbReference>
<feature type="chain" id="PRO_5042029902" description="carboxylesterase" evidence="9">
    <location>
        <begin position="22"/>
        <end position="542"/>
    </location>
</feature>
<dbReference type="InterPro" id="IPR029058">
    <property type="entry name" value="AB_hydrolase_fold"/>
</dbReference>
<dbReference type="Proteomes" id="UP001200034">
    <property type="component" value="Unassembled WGS sequence"/>
</dbReference>
<keyword evidence="7" id="KW-0325">Glycoprotein</keyword>
<comment type="similarity">
    <text evidence="2">Belongs to the type-B carboxylesterase/lipase family.</text>
</comment>
<comment type="subcellular location">
    <subcellularLocation>
        <location evidence="1">Secreted</location>
    </subcellularLocation>
</comment>
<evidence type="ECO:0000313" key="12">
    <source>
        <dbReference type="Proteomes" id="UP001200034"/>
    </source>
</evidence>
<organism evidence="11 12">
    <name type="scientific">Drosophila rubida</name>
    <dbReference type="NCBI Taxonomy" id="30044"/>
    <lineage>
        <taxon>Eukaryota</taxon>
        <taxon>Metazoa</taxon>
        <taxon>Ecdysozoa</taxon>
        <taxon>Arthropoda</taxon>
        <taxon>Hexapoda</taxon>
        <taxon>Insecta</taxon>
        <taxon>Pterygota</taxon>
        <taxon>Neoptera</taxon>
        <taxon>Endopterygota</taxon>
        <taxon>Diptera</taxon>
        <taxon>Brachycera</taxon>
        <taxon>Muscomorpha</taxon>
        <taxon>Ephydroidea</taxon>
        <taxon>Drosophilidae</taxon>
        <taxon>Drosophila</taxon>
    </lineage>
</organism>
<evidence type="ECO:0000256" key="8">
    <source>
        <dbReference type="ARBA" id="ARBA00039155"/>
    </source>
</evidence>
<dbReference type="PANTHER" id="PTHR43142:SF1">
    <property type="entry name" value="CARBOXYLIC ESTER HYDROLASE"/>
    <property type="match status" value="1"/>
</dbReference>
<evidence type="ECO:0000256" key="4">
    <source>
        <dbReference type="ARBA" id="ARBA00022525"/>
    </source>
</evidence>